<dbReference type="AlphaFoldDB" id="A0A1V6TB93"/>
<dbReference type="EMBL" id="MLKD01000009">
    <property type="protein sequence ID" value="OQE23230.1"/>
    <property type="molecule type" value="Genomic_DNA"/>
</dbReference>
<sequence length="75" mass="8375">MPLIVRYETPDAFGEQNETVIKTLDENGFPDGDYPVTSTFPPILLLPQIESGDHPVIGQLQDLDGVIVEYENDEE</sequence>
<name>A0A1V6TB93_9EURO</name>
<gene>
    <name evidence="1" type="ORF">PENSTE_c009G06172</name>
</gene>
<comment type="caution">
    <text evidence="1">The sequence shown here is derived from an EMBL/GenBank/DDBJ whole genome shotgun (WGS) entry which is preliminary data.</text>
</comment>
<protein>
    <submittedName>
        <fullName evidence="1">Uncharacterized protein</fullName>
    </submittedName>
</protein>
<organism evidence="1 2">
    <name type="scientific">Penicillium steckii</name>
    <dbReference type="NCBI Taxonomy" id="303698"/>
    <lineage>
        <taxon>Eukaryota</taxon>
        <taxon>Fungi</taxon>
        <taxon>Dikarya</taxon>
        <taxon>Ascomycota</taxon>
        <taxon>Pezizomycotina</taxon>
        <taxon>Eurotiomycetes</taxon>
        <taxon>Eurotiomycetidae</taxon>
        <taxon>Eurotiales</taxon>
        <taxon>Aspergillaceae</taxon>
        <taxon>Penicillium</taxon>
    </lineage>
</organism>
<keyword evidence="2" id="KW-1185">Reference proteome</keyword>
<evidence type="ECO:0000313" key="1">
    <source>
        <dbReference type="EMBL" id="OQE23230.1"/>
    </source>
</evidence>
<reference evidence="2" key="1">
    <citation type="journal article" date="2017" name="Nat. Microbiol.">
        <title>Global analysis of biosynthetic gene clusters reveals vast potential of secondary metabolite production in Penicillium species.</title>
        <authorList>
            <person name="Nielsen J.C."/>
            <person name="Grijseels S."/>
            <person name="Prigent S."/>
            <person name="Ji B."/>
            <person name="Dainat J."/>
            <person name="Nielsen K.F."/>
            <person name="Frisvad J.C."/>
            <person name="Workman M."/>
            <person name="Nielsen J."/>
        </authorList>
    </citation>
    <scope>NUCLEOTIDE SEQUENCE [LARGE SCALE GENOMIC DNA]</scope>
    <source>
        <strain evidence="2">IBT 24891</strain>
    </source>
</reference>
<dbReference type="Proteomes" id="UP000191285">
    <property type="component" value="Unassembled WGS sequence"/>
</dbReference>
<proteinExistence type="predicted"/>
<accession>A0A1V6TB93</accession>
<dbReference type="OrthoDB" id="4304217at2759"/>
<evidence type="ECO:0000313" key="2">
    <source>
        <dbReference type="Proteomes" id="UP000191285"/>
    </source>
</evidence>